<dbReference type="Gene3D" id="1.25.10.10">
    <property type="entry name" value="Leucine-rich Repeat Variant"/>
    <property type="match status" value="1"/>
</dbReference>
<reference evidence="1" key="1">
    <citation type="journal article" date="2019" name="Environ. Microbiol.">
        <title>Fungal ecological strategies reflected in gene transcription - a case study of two litter decomposers.</title>
        <authorList>
            <person name="Barbi F."/>
            <person name="Kohler A."/>
            <person name="Barry K."/>
            <person name="Baskaran P."/>
            <person name="Daum C."/>
            <person name="Fauchery L."/>
            <person name="Ihrmark K."/>
            <person name="Kuo A."/>
            <person name="LaButti K."/>
            <person name="Lipzen A."/>
            <person name="Morin E."/>
            <person name="Grigoriev I.V."/>
            <person name="Henrissat B."/>
            <person name="Lindahl B."/>
            <person name="Martin F."/>
        </authorList>
    </citation>
    <scope>NUCLEOTIDE SEQUENCE</scope>
    <source>
        <strain evidence="1">JB14</strain>
    </source>
</reference>
<accession>A0A6A4GAW0</accession>
<dbReference type="Proteomes" id="UP000799118">
    <property type="component" value="Unassembled WGS sequence"/>
</dbReference>
<dbReference type="OrthoDB" id="198977at2759"/>
<protein>
    <submittedName>
        <fullName evidence="1">Uncharacterized protein</fullName>
    </submittedName>
</protein>
<proteinExistence type="predicted"/>
<evidence type="ECO:0000313" key="1">
    <source>
        <dbReference type="EMBL" id="KAE9382622.1"/>
    </source>
</evidence>
<sequence length="347" mass="38800">MHRDSFEISRLNLALNQLSTFIQHDKPCLNLYRTRSIFTNNSPNYFRETGLPPLLLSLLLFPPNIPPAAPALQEFALQFWDNRKLVNALAIVAIIGLLNESKGYGGQDSYVFTRCLIKIALASNAPTNLKTQALHLLPANLNFHLSDLIITPYMPVPETNGEEWDRLEAASALDALVELALNREYNGQESARRLMTGLELRTAAVGVFKNFVRKEEIKYAIISAMDVPEGAGSLRQHLLQALSMSPETSGPLDHVLVSSAHFASLFFSHLLRSSPHCKTLTVYKTPTSNPNTTLCSRLRPLFRPRRRSSSGTHACEDDDPPQTLLQILAEHLSLAFFQTWNRENGID</sequence>
<organism evidence="1 2">
    <name type="scientific">Gymnopus androsaceus JB14</name>
    <dbReference type="NCBI Taxonomy" id="1447944"/>
    <lineage>
        <taxon>Eukaryota</taxon>
        <taxon>Fungi</taxon>
        <taxon>Dikarya</taxon>
        <taxon>Basidiomycota</taxon>
        <taxon>Agaricomycotina</taxon>
        <taxon>Agaricomycetes</taxon>
        <taxon>Agaricomycetidae</taxon>
        <taxon>Agaricales</taxon>
        <taxon>Marasmiineae</taxon>
        <taxon>Omphalotaceae</taxon>
        <taxon>Gymnopus</taxon>
    </lineage>
</organism>
<evidence type="ECO:0000313" key="2">
    <source>
        <dbReference type="Proteomes" id="UP000799118"/>
    </source>
</evidence>
<keyword evidence="2" id="KW-1185">Reference proteome</keyword>
<dbReference type="EMBL" id="ML771242">
    <property type="protein sequence ID" value="KAE9382622.1"/>
    <property type="molecule type" value="Genomic_DNA"/>
</dbReference>
<dbReference type="AlphaFoldDB" id="A0A6A4GAW0"/>
<name>A0A6A4GAW0_9AGAR</name>
<dbReference type="InterPro" id="IPR011989">
    <property type="entry name" value="ARM-like"/>
</dbReference>
<gene>
    <name evidence="1" type="ORF">BT96DRAFT_1010322</name>
</gene>